<comment type="caution">
    <text evidence="2">The sequence shown here is derived from an EMBL/GenBank/DDBJ whole genome shotgun (WGS) entry which is preliminary data.</text>
</comment>
<dbReference type="PROSITE" id="PS51257">
    <property type="entry name" value="PROKAR_LIPOPROTEIN"/>
    <property type="match status" value="1"/>
</dbReference>
<dbReference type="InterPro" id="IPR014161">
    <property type="entry name" value="Tol-Pal_TolA"/>
</dbReference>
<protein>
    <submittedName>
        <fullName evidence="2">Colicin import membrane protein</fullName>
    </submittedName>
</protein>
<dbReference type="AlphaFoldDB" id="A0A1G4XBZ1"/>
<name>A0A1G4XBZ1_9ENTR</name>
<sequence length="139" mass="14706">MKINAEHALLLVTSLLLLGCTQTGSATQRAEANAEVDNMFAGYKGTQATAAESDINHYAGQIKSAIENHLFEAGRYAGKSCTLQIRLAENGALEDAQQTGGDPALCRAGITAIRQARLPKPPSPAAYAAFKNATLEFKL</sequence>
<accession>A0A1G4XBZ1</accession>
<feature type="chain" id="PRO_5032831595" evidence="1">
    <location>
        <begin position="26"/>
        <end position="139"/>
    </location>
</feature>
<dbReference type="EMBL" id="FMUI01000002">
    <property type="protein sequence ID" value="SCX38691.1"/>
    <property type="molecule type" value="Genomic_DNA"/>
</dbReference>
<dbReference type="Proteomes" id="UP000183569">
    <property type="component" value="Unassembled WGS sequence"/>
</dbReference>
<dbReference type="NCBIfam" id="TIGR02794">
    <property type="entry name" value="tolA_full"/>
    <property type="match status" value="1"/>
</dbReference>
<evidence type="ECO:0000256" key="1">
    <source>
        <dbReference type="SAM" id="SignalP"/>
    </source>
</evidence>
<feature type="signal peptide" evidence="1">
    <location>
        <begin position="1"/>
        <end position="25"/>
    </location>
</feature>
<evidence type="ECO:0000313" key="3">
    <source>
        <dbReference type="Proteomes" id="UP000183569"/>
    </source>
</evidence>
<dbReference type="GO" id="GO:0019534">
    <property type="term" value="F:toxin transmembrane transporter activity"/>
    <property type="evidence" value="ECO:0007669"/>
    <property type="project" value="InterPro"/>
</dbReference>
<proteinExistence type="predicted"/>
<evidence type="ECO:0000313" key="2">
    <source>
        <dbReference type="EMBL" id="SCX38691.1"/>
    </source>
</evidence>
<dbReference type="GO" id="GO:0043213">
    <property type="term" value="P:bacteriocin transport"/>
    <property type="evidence" value="ECO:0007669"/>
    <property type="project" value="InterPro"/>
</dbReference>
<keyword evidence="1" id="KW-0732">Signal</keyword>
<reference evidence="2 3" key="1">
    <citation type="submission" date="2016-10" db="EMBL/GenBank/DDBJ databases">
        <authorList>
            <person name="Varghese N."/>
            <person name="Submissions S."/>
        </authorList>
    </citation>
    <scope>NUCLEOTIDE SEQUENCE [LARGE SCALE GENOMIC DNA]</scope>
    <source>
        <strain evidence="2 3">CGMCC 1.12102</strain>
    </source>
</reference>
<dbReference type="Pfam" id="PF06519">
    <property type="entry name" value="TolA"/>
    <property type="match status" value="1"/>
</dbReference>
<dbReference type="SUPFAM" id="SSF74653">
    <property type="entry name" value="TolA/TonB C-terminal domain"/>
    <property type="match status" value="1"/>
</dbReference>
<gene>
    <name evidence="2" type="ORF">SAMN02927897_00364</name>
</gene>
<dbReference type="Gene3D" id="3.30.1150.10">
    <property type="match status" value="1"/>
</dbReference>
<organism evidence="2 3">
    <name type="scientific">Kosakonia sacchari</name>
    <dbReference type="NCBI Taxonomy" id="1158459"/>
    <lineage>
        <taxon>Bacteria</taxon>
        <taxon>Pseudomonadati</taxon>
        <taxon>Pseudomonadota</taxon>
        <taxon>Gammaproteobacteria</taxon>
        <taxon>Enterobacterales</taxon>
        <taxon>Enterobacteriaceae</taxon>
        <taxon>Kosakonia</taxon>
    </lineage>
</organism>
<dbReference type="GO" id="GO:0016020">
    <property type="term" value="C:membrane"/>
    <property type="evidence" value="ECO:0007669"/>
    <property type="project" value="InterPro"/>
</dbReference>